<dbReference type="EMBL" id="HBIW01021098">
    <property type="protein sequence ID" value="CAE0702748.1"/>
    <property type="molecule type" value="Transcribed_RNA"/>
</dbReference>
<evidence type="ECO:0000256" key="1">
    <source>
        <dbReference type="SAM" id="MobiDB-lite"/>
    </source>
</evidence>
<dbReference type="PANTHER" id="PTHR12905">
    <property type="entry name" value="METALLOPHOSPHOESTERASE"/>
    <property type="match status" value="1"/>
</dbReference>
<dbReference type="Proteomes" id="UP000789595">
    <property type="component" value="Unassembled WGS sequence"/>
</dbReference>
<dbReference type="InterPro" id="IPR051693">
    <property type="entry name" value="UPF0046_metallophosphoest"/>
</dbReference>
<dbReference type="SUPFAM" id="SSF56300">
    <property type="entry name" value="Metallo-dependent phosphatases"/>
    <property type="match status" value="1"/>
</dbReference>
<dbReference type="PANTHER" id="PTHR12905:SF0">
    <property type="entry name" value="CALCINEURIN-LIKE PHOSPHOESTERASE DOMAIN-CONTAINING PROTEIN"/>
    <property type="match status" value="1"/>
</dbReference>
<feature type="compositionally biased region" description="Pro residues" evidence="1">
    <location>
        <begin position="72"/>
        <end position="86"/>
    </location>
</feature>
<reference evidence="2" key="1">
    <citation type="submission" date="2021-01" db="EMBL/GenBank/DDBJ databases">
        <authorList>
            <person name="Corre E."/>
            <person name="Pelletier E."/>
            <person name="Niang G."/>
            <person name="Scheremetjew M."/>
            <person name="Finn R."/>
            <person name="Kale V."/>
            <person name="Holt S."/>
            <person name="Cochrane G."/>
            <person name="Meng A."/>
            <person name="Brown T."/>
            <person name="Cohen L."/>
        </authorList>
    </citation>
    <scope>NUCLEOTIDE SEQUENCE</scope>
    <source>
        <strain evidence="2">CCMP1756</strain>
    </source>
</reference>
<dbReference type="OrthoDB" id="630188at2759"/>
<feature type="compositionally biased region" description="Low complexity" evidence="1">
    <location>
        <begin position="39"/>
        <end position="71"/>
    </location>
</feature>
<protein>
    <recommendedName>
        <fullName evidence="5">Calcineurin-like phosphoesterase domain-containing protein</fullName>
    </recommendedName>
</protein>
<organism evidence="2">
    <name type="scientific">Pelagomonas calceolata</name>
    <dbReference type="NCBI Taxonomy" id="35677"/>
    <lineage>
        <taxon>Eukaryota</taxon>
        <taxon>Sar</taxon>
        <taxon>Stramenopiles</taxon>
        <taxon>Ochrophyta</taxon>
        <taxon>Pelagophyceae</taxon>
        <taxon>Pelagomonadales</taxon>
        <taxon>Pelagomonadaceae</taxon>
        <taxon>Pelagomonas</taxon>
    </lineage>
</organism>
<feature type="compositionally biased region" description="Acidic residues" evidence="1">
    <location>
        <begin position="542"/>
        <end position="552"/>
    </location>
</feature>
<dbReference type="EMBL" id="CAKKNE010000002">
    <property type="protein sequence ID" value="CAH0368976.1"/>
    <property type="molecule type" value="Genomic_DNA"/>
</dbReference>
<feature type="region of interest" description="Disordered" evidence="1">
    <location>
        <begin position="481"/>
        <end position="552"/>
    </location>
</feature>
<dbReference type="Gene3D" id="3.60.21.10">
    <property type="match status" value="1"/>
</dbReference>
<proteinExistence type="predicted"/>
<evidence type="ECO:0000313" key="4">
    <source>
        <dbReference type="Proteomes" id="UP000789595"/>
    </source>
</evidence>
<evidence type="ECO:0000313" key="2">
    <source>
        <dbReference type="EMBL" id="CAE0702748.1"/>
    </source>
</evidence>
<evidence type="ECO:0000313" key="3">
    <source>
        <dbReference type="EMBL" id="CAH0368976.1"/>
    </source>
</evidence>
<feature type="region of interest" description="Disordered" evidence="1">
    <location>
        <begin position="1"/>
        <end position="89"/>
    </location>
</feature>
<dbReference type="InterPro" id="IPR029052">
    <property type="entry name" value="Metallo-depent_PP-like"/>
</dbReference>
<reference evidence="3" key="2">
    <citation type="submission" date="2021-11" db="EMBL/GenBank/DDBJ databases">
        <authorList>
            <consortium name="Genoscope - CEA"/>
            <person name="William W."/>
        </authorList>
    </citation>
    <scope>NUCLEOTIDE SEQUENCE</scope>
</reference>
<sequence length="552" mass="60407">MASAIDLTLDDDDSVELMGPPVTDLTADSQDSLPPPRRAPATAAAPAAAPVATESQQEAPAALQAPQDAGPAPAPEAPPAPPPPRPGTLLARKAKFSYFDTFEDTDDELETTHELRIESAHEDDQKIRCACFADLHRHQWDKAYFVGDGEDRRRVDTAEWFRDHAPADIGLAIFAGDLGLEQNDELATESGRGIDRRAKGILETGHEKELASVEAWATLFRDIIDARPRCHIIVIGGNHDGLLCDDDLCDSCGAMDRVAHRWQTERRRPWGRTAREATDAVVRLLQGSYPGQIHVLRETHVDVDVETIGGNTAQLRVIGSPVTPLIPLTDQQTKADQIPCASGHNGIRPDDHAESLQRWDSLLKRADCDRGVIMVAHGPPYGILDLVQRERRCGCDAFAQALSQHKAPSLCVFGHVHAQQSDEEAGPRLCVSRRHPGTLFANAASETGLPDITGYRLIEGTGRYDDVAMLRPPTVLDIPVHGFKEAPDQPVAPKRKYWRDPNDPAPAEPVRWVRPKRRAYPELAEAEDLHEGSAKRARVDDDGSDDGTDDGV</sequence>
<dbReference type="AlphaFoldDB" id="A0A7S4A3T6"/>
<feature type="compositionally biased region" description="Basic and acidic residues" evidence="1">
    <location>
        <begin position="527"/>
        <end position="541"/>
    </location>
</feature>
<name>A0A7S4A3T6_9STRA</name>
<evidence type="ECO:0008006" key="5">
    <source>
        <dbReference type="Google" id="ProtNLM"/>
    </source>
</evidence>
<keyword evidence="4" id="KW-1185">Reference proteome</keyword>
<gene>
    <name evidence="2" type="ORF">PCAL00307_LOCUS18193</name>
    <name evidence="3" type="ORF">PECAL_2P20780</name>
</gene>
<accession>A0A7S4A3T6</accession>